<dbReference type="InterPro" id="IPR000073">
    <property type="entry name" value="AB_hydrolase_1"/>
</dbReference>
<sequence>MPSITAPRPTRSRRPLGMSLATAMIVTLAPVAGFTLAPAGATTSTPSASWGDCPTDVTAKGPNGEAPKCTTITVPMDYANPSAGTFNILATGFFPAGTPKGVILGNPGGPGGSALDFWGKDNGTPAEMYRDYALIGLQPRGLKNATSLNCTTALECITQADTAYQNTLTTENVARDMDELRKAMGIDKISYYGVSWGTELGAAYATLFPSNVDKMVLDSNVGPLDQVGGGQLKEARSTLAFERRLYDFFDWAAANNKVIGLGDTPYKVYSAWNSARLIEDPNSWVYNYVPPALREADLPETLRPHAAKVLPDLNTVVQGMSKLDYAARLAAAAKTRELPNTDPTSIPGSPLMVNAQSMMYSRSSWSVYAGQIDTILRPIDVKQLGRVIDISTLSEEAAALVNGLGAISARGGAATGTDAAAALAAIQNRSIKWNGFAGAKDGITRAEPDPKFVQLRDAAQKDLDQAIAAGESASTLRAKRLVVSALTEMGWGAVKPASWSGAGLSTIPLVLQSLKDPATTALGGQTLAEQLGGKLVTVAGGDHGVFRRGETVLDQAVLQYLATGKVDITTASEAPVTATNYLLPIRKLLADNGIVGPTVVGPTIPDTPLNRILSLMGPNVDANSIVPKPTFAAPSTPASSQTSAATKEPAPALAASTTLAGGLPTAASTPDTTTAPVAATAPATSTSNPKSDRPTAAATETVSPTTGTATTGTPTTSTTDTAPSTTDSTPATAGTGAPSTTEKTTTDKTTEKSATTSEAAEKASTADSGSTSGT</sequence>
<feature type="compositionally biased region" description="Low complexity" evidence="4">
    <location>
        <begin position="752"/>
        <end position="774"/>
    </location>
</feature>
<reference evidence="8" key="1">
    <citation type="submission" date="2023-08" db="EMBL/GenBank/DDBJ databases">
        <title>The draft genome of Tsukamurella strandjordii strain 050030.</title>
        <authorList>
            <person name="Zhao F."/>
            <person name="Feng Y."/>
            <person name="Zong Z."/>
        </authorList>
    </citation>
    <scope>NUCLEOTIDE SEQUENCE</scope>
    <source>
        <strain evidence="8">050030</strain>
    </source>
</reference>
<dbReference type="SUPFAM" id="SSF53474">
    <property type="entry name" value="alpha/beta-Hydrolases"/>
    <property type="match status" value="1"/>
</dbReference>
<dbReference type="AlphaFoldDB" id="A0AA90NGI7"/>
<feature type="domain" description="Peptidase S33 tripeptidyl aminopeptidase-like C-terminal" evidence="7">
    <location>
        <begin position="506"/>
        <end position="567"/>
    </location>
</feature>
<dbReference type="RefSeq" id="WP_305111068.1">
    <property type="nucleotide sequence ID" value="NZ_JAUTIX010000003.1"/>
</dbReference>
<dbReference type="InterPro" id="IPR029058">
    <property type="entry name" value="AB_hydrolase_fold"/>
</dbReference>
<evidence type="ECO:0000256" key="3">
    <source>
        <dbReference type="ARBA" id="ARBA00022801"/>
    </source>
</evidence>
<comment type="similarity">
    <text evidence="1">Belongs to the peptidase S33 family.</text>
</comment>
<feature type="domain" description="AB hydrolase-1" evidence="6">
    <location>
        <begin position="103"/>
        <end position="223"/>
    </location>
</feature>
<dbReference type="InterPro" id="IPR013595">
    <property type="entry name" value="Pept_S33_TAP-like_C"/>
</dbReference>
<protein>
    <submittedName>
        <fullName evidence="8">Alpha/beta hydrolase</fullName>
    </submittedName>
</protein>
<evidence type="ECO:0000313" key="8">
    <source>
        <dbReference type="EMBL" id="MDP0398085.1"/>
    </source>
</evidence>
<dbReference type="GO" id="GO:0016787">
    <property type="term" value="F:hydrolase activity"/>
    <property type="evidence" value="ECO:0007669"/>
    <property type="project" value="UniProtKB-KW"/>
</dbReference>
<dbReference type="EMBL" id="JAUTIX010000003">
    <property type="protein sequence ID" value="MDP0398085.1"/>
    <property type="molecule type" value="Genomic_DNA"/>
</dbReference>
<evidence type="ECO:0000256" key="1">
    <source>
        <dbReference type="ARBA" id="ARBA00010088"/>
    </source>
</evidence>
<feature type="region of interest" description="Disordered" evidence="4">
    <location>
        <begin position="627"/>
        <end position="774"/>
    </location>
</feature>
<dbReference type="Pfam" id="PF08386">
    <property type="entry name" value="Abhydrolase_4"/>
    <property type="match status" value="1"/>
</dbReference>
<feature type="compositionally biased region" description="Low complexity" evidence="4">
    <location>
        <begin position="703"/>
        <end position="743"/>
    </location>
</feature>
<evidence type="ECO:0000313" key="9">
    <source>
        <dbReference type="Proteomes" id="UP001178281"/>
    </source>
</evidence>
<dbReference type="Proteomes" id="UP001178281">
    <property type="component" value="Unassembled WGS sequence"/>
</dbReference>
<dbReference type="Pfam" id="PF00561">
    <property type="entry name" value="Abhydrolase_1"/>
    <property type="match status" value="1"/>
</dbReference>
<dbReference type="InterPro" id="IPR051601">
    <property type="entry name" value="Serine_prot/Carboxylest_S33"/>
</dbReference>
<dbReference type="PANTHER" id="PTHR43248">
    <property type="entry name" value="2-SUCCINYL-6-HYDROXY-2,4-CYCLOHEXADIENE-1-CARBOXYLATE SYNTHASE"/>
    <property type="match status" value="1"/>
</dbReference>
<evidence type="ECO:0000256" key="2">
    <source>
        <dbReference type="ARBA" id="ARBA00022729"/>
    </source>
</evidence>
<keyword evidence="9" id="KW-1185">Reference proteome</keyword>
<name>A0AA90NGI7_9ACTN</name>
<dbReference type="PANTHER" id="PTHR43248:SF29">
    <property type="entry name" value="TRIPEPTIDYL AMINOPEPTIDASE"/>
    <property type="match status" value="1"/>
</dbReference>
<evidence type="ECO:0000256" key="4">
    <source>
        <dbReference type="SAM" id="MobiDB-lite"/>
    </source>
</evidence>
<comment type="caution">
    <text evidence="8">The sequence shown here is derived from an EMBL/GenBank/DDBJ whole genome shotgun (WGS) entry which is preliminary data.</text>
</comment>
<feature type="chain" id="PRO_5041645233" evidence="5">
    <location>
        <begin position="40"/>
        <end position="774"/>
    </location>
</feature>
<evidence type="ECO:0000256" key="5">
    <source>
        <dbReference type="SAM" id="SignalP"/>
    </source>
</evidence>
<evidence type="ECO:0000259" key="7">
    <source>
        <dbReference type="Pfam" id="PF08386"/>
    </source>
</evidence>
<accession>A0AA90NGI7</accession>
<gene>
    <name evidence="8" type="ORF">Q7X28_09115</name>
</gene>
<keyword evidence="3 8" id="KW-0378">Hydrolase</keyword>
<keyword evidence="2 5" id="KW-0732">Signal</keyword>
<feature type="signal peptide" evidence="5">
    <location>
        <begin position="1"/>
        <end position="39"/>
    </location>
</feature>
<proteinExistence type="inferred from homology"/>
<evidence type="ECO:0000259" key="6">
    <source>
        <dbReference type="Pfam" id="PF00561"/>
    </source>
</evidence>
<dbReference type="Gene3D" id="3.40.50.1820">
    <property type="entry name" value="alpha/beta hydrolase"/>
    <property type="match status" value="1"/>
</dbReference>
<organism evidence="8 9">
    <name type="scientific">Tsukamurella strandjordii</name>
    <dbReference type="NCBI Taxonomy" id="147577"/>
    <lineage>
        <taxon>Bacteria</taxon>
        <taxon>Bacillati</taxon>
        <taxon>Actinomycetota</taxon>
        <taxon>Actinomycetes</taxon>
        <taxon>Mycobacteriales</taxon>
        <taxon>Tsukamurellaceae</taxon>
        <taxon>Tsukamurella</taxon>
    </lineage>
</organism>
<feature type="compositionally biased region" description="Low complexity" evidence="4">
    <location>
        <begin position="627"/>
        <end position="687"/>
    </location>
</feature>